<reference evidence="3 4" key="1">
    <citation type="submission" date="2014-04" db="EMBL/GenBank/DDBJ databases">
        <authorList>
            <consortium name="DOE Joint Genome Institute"/>
            <person name="Kuo A."/>
            <person name="Girlanda M."/>
            <person name="Perotto S."/>
            <person name="Kohler A."/>
            <person name="Nagy L.G."/>
            <person name="Floudas D."/>
            <person name="Copeland A."/>
            <person name="Barry K.W."/>
            <person name="Cichocki N."/>
            <person name="Veneault-Fourrey C."/>
            <person name="LaButti K."/>
            <person name="Lindquist E.A."/>
            <person name="Lipzen A."/>
            <person name="Lundell T."/>
            <person name="Morin E."/>
            <person name="Murat C."/>
            <person name="Sun H."/>
            <person name="Tunlid A."/>
            <person name="Henrissat B."/>
            <person name="Grigoriev I.V."/>
            <person name="Hibbett D.S."/>
            <person name="Martin F."/>
            <person name="Nordberg H.P."/>
            <person name="Cantor M.N."/>
            <person name="Hua S.X."/>
        </authorList>
    </citation>
    <scope>NUCLEOTIDE SEQUENCE [LARGE SCALE GENOMIC DNA]</scope>
    <source>
        <strain evidence="3 4">MUT 4182</strain>
    </source>
</reference>
<organism evidence="3 4">
    <name type="scientific">Tulasnella calospora MUT 4182</name>
    <dbReference type="NCBI Taxonomy" id="1051891"/>
    <lineage>
        <taxon>Eukaryota</taxon>
        <taxon>Fungi</taxon>
        <taxon>Dikarya</taxon>
        <taxon>Basidiomycota</taxon>
        <taxon>Agaricomycotina</taxon>
        <taxon>Agaricomycetes</taxon>
        <taxon>Cantharellales</taxon>
        <taxon>Tulasnellaceae</taxon>
        <taxon>Tulasnella</taxon>
    </lineage>
</organism>
<dbReference type="OrthoDB" id="3172906at2759"/>
<dbReference type="AlphaFoldDB" id="A0A0C3LG98"/>
<keyword evidence="4" id="KW-1185">Reference proteome</keyword>
<dbReference type="InterPro" id="IPR046522">
    <property type="entry name" value="DUF6699"/>
</dbReference>
<dbReference type="HOGENOM" id="CLU_550037_0_0_1"/>
<dbReference type="Proteomes" id="UP000054248">
    <property type="component" value="Unassembled WGS sequence"/>
</dbReference>
<evidence type="ECO:0000313" key="3">
    <source>
        <dbReference type="EMBL" id="KIO20477.1"/>
    </source>
</evidence>
<feature type="compositionally biased region" description="Basic and acidic residues" evidence="1">
    <location>
        <begin position="230"/>
        <end position="248"/>
    </location>
</feature>
<gene>
    <name evidence="3" type="ORF">M407DRAFT_29884</name>
</gene>
<accession>A0A0C3LG98</accession>
<feature type="compositionally biased region" description="Low complexity" evidence="1">
    <location>
        <begin position="59"/>
        <end position="80"/>
    </location>
</feature>
<proteinExistence type="predicted"/>
<feature type="domain" description="DUF6699" evidence="2">
    <location>
        <begin position="314"/>
        <end position="450"/>
    </location>
</feature>
<feature type="compositionally biased region" description="Low complexity" evidence="1">
    <location>
        <begin position="1"/>
        <end position="15"/>
    </location>
</feature>
<feature type="region of interest" description="Disordered" evidence="1">
    <location>
        <begin position="1"/>
        <end position="81"/>
    </location>
</feature>
<sequence length="496" mass="53464">MSTTSGSSTQQPTHPSSRRAAQLRSPSFPMPATPLVSSSARSPSHSQASPRVRGGIEVVGGVPVVPTSPSTSATPSSSPSHIGLQLSGVLTQNISTTTLVEASPLLTRRVSRERISTCATFAVSPRPVPIPLPAHLPIPMRVPLGNPTSPAQSGSACVSMPVPITMPIPEPVRPPISVLPAPSLRRIAMPAVSTPAPRPNVVGTTPSIAAGRSIAPSTAPPLSRVPTQVTHRERTLVHRPSTDSERTAVAHTQQTQRNQDPSNALPDLPAPRKKGESYWAARGQHLYEDLTSQPKLKETFPCGALVFSDSCPRIRWNILFPPSTAVDMTVGDGMSPLKEKYLDSPATVPSLKVINLVIPDRISGAWTIKVTNAERGHIVKIGDVLSALSANLHTPVYDHEPQWLSLNEKQQTEIAKTLHKNRALAGTQVGANLRRLDFLEGRNVFVGLSRDYAKCGLPMWKKFVPGLKPFGEEMWNFWVVELEEVGPSPPRYFGDR</sequence>
<feature type="region of interest" description="Disordered" evidence="1">
    <location>
        <begin position="211"/>
        <end position="276"/>
    </location>
</feature>
<dbReference type="Pfam" id="PF20415">
    <property type="entry name" value="DUF6699"/>
    <property type="match status" value="1"/>
</dbReference>
<dbReference type="EMBL" id="KN823173">
    <property type="protein sequence ID" value="KIO20477.1"/>
    <property type="molecule type" value="Genomic_DNA"/>
</dbReference>
<evidence type="ECO:0000313" key="4">
    <source>
        <dbReference type="Proteomes" id="UP000054248"/>
    </source>
</evidence>
<protein>
    <recommendedName>
        <fullName evidence="2">DUF6699 domain-containing protein</fullName>
    </recommendedName>
</protein>
<evidence type="ECO:0000259" key="2">
    <source>
        <dbReference type="Pfam" id="PF20415"/>
    </source>
</evidence>
<feature type="compositionally biased region" description="Low complexity" evidence="1">
    <location>
        <begin position="37"/>
        <end position="51"/>
    </location>
</feature>
<name>A0A0C3LG98_9AGAM</name>
<feature type="compositionally biased region" description="Polar residues" evidence="1">
    <location>
        <begin position="250"/>
        <end position="262"/>
    </location>
</feature>
<evidence type="ECO:0000256" key="1">
    <source>
        <dbReference type="SAM" id="MobiDB-lite"/>
    </source>
</evidence>
<reference evidence="4" key="2">
    <citation type="submission" date="2015-01" db="EMBL/GenBank/DDBJ databases">
        <title>Evolutionary Origins and Diversification of the Mycorrhizal Mutualists.</title>
        <authorList>
            <consortium name="DOE Joint Genome Institute"/>
            <consortium name="Mycorrhizal Genomics Consortium"/>
            <person name="Kohler A."/>
            <person name="Kuo A."/>
            <person name="Nagy L.G."/>
            <person name="Floudas D."/>
            <person name="Copeland A."/>
            <person name="Barry K.W."/>
            <person name="Cichocki N."/>
            <person name="Veneault-Fourrey C."/>
            <person name="LaButti K."/>
            <person name="Lindquist E.A."/>
            <person name="Lipzen A."/>
            <person name="Lundell T."/>
            <person name="Morin E."/>
            <person name="Murat C."/>
            <person name="Riley R."/>
            <person name="Ohm R."/>
            <person name="Sun H."/>
            <person name="Tunlid A."/>
            <person name="Henrissat B."/>
            <person name="Grigoriev I.V."/>
            <person name="Hibbett D.S."/>
            <person name="Martin F."/>
        </authorList>
    </citation>
    <scope>NUCLEOTIDE SEQUENCE [LARGE SCALE GENOMIC DNA]</scope>
    <source>
        <strain evidence="4">MUT 4182</strain>
    </source>
</reference>